<dbReference type="EMBL" id="MGDI01000019">
    <property type="protein sequence ID" value="OGL53942.1"/>
    <property type="molecule type" value="Genomic_DNA"/>
</dbReference>
<dbReference type="SUPFAM" id="SSF53335">
    <property type="entry name" value="S-adenosyl-L-methionine-dependent methyltransferases"/>
    <property type="match status" value="1"/>
</dbReference>
<feature type="domain" description="Methyltransferase putative zinc binding" evidence="1">
    <location>
        <begin position="16"/>
        <end position="76"/>
    </location>
</feature>
<dbReference type="InterPro" id="IPR038576">
    <property type="entry name" value="Methyltransf_Zn-bd_dom_put_sf"/>
</dbReference>
<dbReference type="Proteomes" id="UP000178082">
    <property type="component" value="Unassembled WGS sequence"/>
</dbReference>
<dbReference type="STRING" id="1817883.A3G31_00895"/>
<dbReference type="PANTHER" id="PTHR43861">
    <property type="entry name" value="TRANS-ACONITATE 2-METHYLTRANSFERASE-RELATED"/>
    <property type="match status" value="1"/>
</dbReference>
<dbReference type="Gene3D" id="6.20.50.110">
    <property type="entry name" value="Methyltransferase, zinc-binding domain"/>
    <property type="match status" value="1"/>
</dbReference>
<sequence>MSIKHEDIIVCKRSWCAVCNNENLIEIMSMPELPITGLFSKKKHADFSEGFDQALLWCPECGHGQLRNQINPEILYDSQKYTFRTSLSTTAQHGTEIFLDYLKTFIPNKKIECIIDVGCNDLYLLNKMKSFGKTRIGIDPIWTSKKPDNDDQNLHVIGGALEDIDLEKALPCKPDLIVCRHTLEHIFDPQTVLKKLIDCSTANTLFLFEMPGFESLITKGRFDQVFHEHLQYFSLSSLSVLLEKCGAELIGFTENYHNWGALIVAFRKKTSKQKRFKFPFAKEDIERKRNLFFSQMDNTRKILFEFKNTHIYGYGAALMLPVLAYHLKTDLSFLKAVIDDDKEKDDLFYANLPVQVQHSNKIENTNGLTIFVTAIDNIKPIMTKLFAFRPKHIIYPLHII</sequence>
<evidence type="ECO:0000313" key="2">
    <source>
        <dbReference type="EMBL" id="OGL53942.1"/>
    </source>
</evidence>
<evidence type="ECO:0000313" key="3">
    <source>
        <dbReference type="Proteomes" id="UP000178082"/>
    </source>
</evidence>
<dbReference type="InterPro" id="IPR013630">
    <property type="entry name" value="Methyltransf_Zn-bd_dom_put"/>
</dbReference>
<name>A0A1F7SJJ0_9BACT</name>
<protein>
    <recommendedName>
        <fullName evidence="1">Methyltransferase putative zinc binding domain-containing protein</fullName>
    </recommendedName>
</protein>
<accession>A0A1F7SJJ0</accession>
<organism evidence="2 3">
    <name type="scientific">Candidatus Schekmanbacteria bacterium RIFCSPLOWO2_12_FULL_38_15</name>
    <dbReference type="NCBI Taxonomy" id="1817883"/>
    <lineage>
        <taxon>Bacteria</taxon>
        <taxon>Candidatus Schekmaniibacteriota</taxon>
    </lineage>
</organism>
<gene>
    <name evidence="2" type="ORF">A3G31_00895</name>
</gene>
<dbReference type="Gene3D" id="3.40.50.150">
    <property type="entry name" value="Vaccinia Virus protein VP39"/>
    <property type="match status" value="1"/>
</dbReference>
<dbReference type="InterPro" id="IPR029063">
    <property type="entry name" value="SAM-dependent_MTases_sf"/>
</dbReference>
<proteinExistence type="predicted"/>
<dbReference type="Gene3D" id="3.40.50.720">
    <property type="entry name" value="NAD(P)-binding Rossmann-like Domain"/>
    <property type="match status" value="1"/>
</dbReference>
<reference evidence="2 3" key="1">
    <citation type="journal article" date="2016" name="Nat. Commun.">
        <title>Thousands of microbial genomes shed light on interconnected biogeochemical processes in an aquifer system.</title>
        <authorList>
            <person name="Anantharaman K."/>
            <person name="Brown C.T."/>
            <person name="Hug L.A."/>
            <person name="Sharon I."/>
            <person name="Castelle C.J."/>
            <person name="Probst A.J."/>
            <person name="Thomas B.C."/>
            <person name="Singh A."/>
            <person name="Wilkins M.J."/>
            <person name="Karaoz U."/>
            <person name="Brodie E.L."/>
            <person name="Williams K.H."/>
            <person name="Hubbard S.S."/>
            <person name="Banfield J.F."/>
        </authorList>
    </citation>
    <scope>NUCLEOTIDE SEQUENCE [LARGE SCALE GENOMIC DNA]</scope>
</reference>
<dbReference type="AlphaFoldDB" id="A0A1F7SJJ0"/>
<dbReference type="Pfam" id="PF13489">
    <property type="entry name" value="Methyltransf_23"/>
    <property type="match status" value="1"/>
</dbReference>
<dbReference type="Pfam" id="PF08421">
    <property type="entry name" value="Methyltransf_13"/>
    <property type="match status" value="1"/>
</dbReference>
<evidence type="ECO:0000259" key="1">
    <source>
        <dbReference type="Pfam" id="PF08421"/>
    </source>
</evidence>
<comment type="caution">
    <text evidence="2">The sequence shown here is derived from an EMBL/GenBank/DDBJ whole genome shotgun (WGS) entry which is preliminary data.</text>
</comment>